<dbReference type="SMART" id="SM00490">
    <property type="entry name" value="HELICc"/>
    <property type="match status" value="1"/>
</dbReference>
<feature type="domain" description="Helicase ATP-binding" evidence="5">
    <location>
        <begin position="29"/>
        <end position="198"/>
    </location>
</feature>
<protein>
    <submittedName>
        <fullName evidence="7">P-loop containing nucleoside triphosphate hydrolase protein</fullName>
    </submittedName>
</protein>
<feature type="compositionally biased region" description="Basic and acidic residues" evidence="4">
    <location>
        <begin position="221"/>
        <end position="230"/>
    </location>
</feature>
<accession>A0ABR3AZN3</accession>
<evidence type="ECO:0000256" key="2">
    <source>
        <dbReference type="ARBA" id="ARBA00022801"/>
    </source>
</evidence>
<dbReference type="SUPFAM" id="SSF52540">
    <property type="entry name" value="P-loop containing nucleoside triphosphate hydrolases"/>
    <property type="match status" value="2"/>
</dbReference>
<dbReference type="InterPro" id="IPR000330">
    <property type="entry name" value="SNF2_N"/>
</dbReference>
<dbReference type="PROSITE" id="PS51192">
    <property type="entry name" value="HELICASE_ATP_BIND_1"/>
    <property type="match status" value="1"/>
</dbReference>
<dbReference type="PROSITE" id="PS51194">
    <property type="entry name" value="HELICASE_CTER"/>
    <property type="match status" value="1"/>
</dbReference>
<dbReference type="Gene3D" id="3.40.50.300">
    <property type="entry name" value="P-loop containing nucleotide triphosphate hydrolases"/>
    <property type="match status" value="1"/>
</dbReference>
<feature type="domain" description="Helicase C-terminal" evidence="6">
    <location>
        <begin position="412"/>
        <end position="577"/>
    </location>
</feature>
<dbReference type="CDD" id="cd18793">
    <property type="entry name" value="SF2_C_SNF"/>
    <property type="match status" value="1"/>
</dbReference>
<proteinExistence type="predicted"/>
<dbReference type="EMBL" id="JBCLYO010000012">
    <property type="protein sequence ID" value="KAL0084424.1"/>
    <property type="molecule type" value="Genomic_DNA"/>
</dbReference>
<dbReference type="InterPro" id="IPR014001">
    <property type="entry name" value="Helicase_ATP-bd"/>
</dbReference>
<feature type="compositionally biased region" description="Polar residues" evidence="4">
    <location>
        <begin position="231"/>
        <end position="241"/>
    </location>
</feature>
<keyword evidence="1" id="KW-0547">Nucleotide-binding</keyword>
<name>A0ABR3AZN3_PHYBL</name>
<dbReference type="Gene3D" id="3.40.50.10810">
    <property type="entry name" value="Tandem AAA-ATPase domain"/>
    <property type="match status" value="1"/>
</dbReference>
<dbReference type="InterPro" id="IPR038718">
    <property type="entry name" value="SNF2-like_sf"/>
</dbReference>
<dbReference type="Pfam" id="PF00176">
    <property type="entry name" value="SNF2-rel_dom"/>
    <property type="match status" value="1"/>
</dbReference>
<feature type="region of interest" description="Disordered" evidence="4">
    <location>
        <begin position="218"/>
        <end position="241"/>
    </location>
</feature>
<organism evidence="7 8">
    <name type="scientific">Phycomyces blakesleeanus</name>
    <dbReference type="NCBI Taxonomy" id="4837"/>
    <lineage>
        <taxon>Eukaryota</taxon>
        <taxon>Fungi</taxon>
        <taxon>Fungi incertae sedis</taxon>
        <taxon>Mucoromycota</taxon>
        <taxon>Mucoromycotina</taxon>
        <taxon>Mucoromycetes</taxon>
        <taxon>Mucorales</taxon>
        <taxon>Phycomycetaceae</taxon>
        <taxon>Phycomyces</taxon>
    </lineage>
</organism>
<dbReference type="GO" id="GO:0016787">
    <property type="term" value="F:hydrolase activity"/>
    <property type="evidence" value="ECO:0007669"/>
    <property type="project" value="UniProtKB-KW"/>
</dbReference>
<dbReference type="PANTHER" id="PTHR10799">
    <property type="entry name" value="SNF2/RAD54 HELICASE FAMILY"/>
    <property type="match status" value="1"/>
</dbReference>
<comment type="caution">
    <text evidence="7">The sequence shown here is derived from an EMBL/GenBank/DDBJ whole genome shotgun (WGS) entry which is preliminary data.</text>
</comment>
<evidence type="ECO:0000313" key="8">
    <source>
        <dbReference type="Proteomes" id="UP001448207"/>
    </source>
</evidence>
<dbReference type="SMART" id="SM00487">
    <property type="entry name" value="DEXDc"/>
    <property type="match status" value="1"/>
</dbReference>
<evidence type="ECO:0000256" key="4">
    <source>
        <dbReference type="SAM" id="MobiDB-lite"/>
    </source>
</evidence>
<dbReference type="InterPro" id="IPR001650">
    <property type="entry name" value="Helicase_C-like"/>
</dbReference>
<dbReference type="Pfam" id="PF00271">
    <property type="entry name" value="Helicase_C"/>
    <property type="match status" value="1"/>
</dbReference>
<evidence type="ECO:0000313" key="7">
    <source>
        <dbReference type="EMBL" id="KAL0084424.1"/>
    </source>
</evidence>
<evidence type="ECO:0000256" key="1">
    <source>
        <dbReference type="ARBA" id="ARBA00022741"/>
    </source>
</evidence>
<reference evidence="7 8" key="1">
    <citation type="submission" date="2024-04" db="EMBL/GenBank/DDBJ databases">
        <title>Symmetric and asymmetric DNA N6-adenine methylation regulates different biological responses in Mucorales.</title>
        <authorList>
            <consortium name="Lawrence Berkeley National Laboratory"/>
            <person name="Lax C."/>
            <person name="Mondo S.J."/>
            <person name="Osorio-Concepcion M."/>
            <person name="Muszewska A."/>
            <person name="Corrochano-Luque M."/>
            <person name="Gutierrez G."/>
            <person name="Riley R."/>
            <person name="Lipzen A."/>
            <person name="Guo J."/>
            <person name="Hundley H."/>
            <person name="Amirebrahimi M."/>
            <person name="Ng V."/>
            <person name="Lorenzo-Gutierrez D."/>
            <person name="Binder U."/>
            <person name="Yang J."/>
            <person name="Song Y."/>
            <person name="Canovas D."/>
            <person name="Navarro E."/>
            <person name="Freitag M."/>
            <person name="Gabaldon T."/>
            <person name="Grigoriev I.V."/>
            <person name="Corrochano L.M."/>
            <person name="Nicolas F.E."/>
            <person name="Garre V."/>
        </authorList>
    </citation>
    <scope>NUCLEOTIDE SEQUENCE [LARGE SCALE GENOMIC DNA]</scope>
    <source>
        <strain evidence="7 8">L51</strain>
    </source>
</reference>
<keyword evidence="2 7" id="KW-0378">Hydrolase</keyword>
<dbReference type="InterPro" id="IPR027417">
    <property type="entry name" value="P-loop_NTPase"/>
</dbReference>
<keyword evidence="8" id="KW-1185">Reference proteome</keyword>
<keyword evidence="3" id="KW-0067">ATP-binding</keyword>
<sequence length="586" mass="68099">MNGYLHIQPSTIKTINLKNYQLLGINWLLMLYRKNISCILADEMGLGKTAQVIGFLARLKEIGDNGLHLIVVPASTLTNWMREIERFCPELKVLCYYDKAEVRRELQDLILHNPDHGYNIVLTSYTIATQSKEDRSALKKMKFKSLILDEGHMIKNCTSARYSSLMSYKIPFRLLVTGTPLQNNLQELVSLLIFIMPEMFAEFEDEVRTIFKIKSMTTAEDTEKEKDESNQSRTKQSSVQILSQKRIARAKKMMTPFVLRRKKEDVLKDLPKKTRVVEKCKMTERQKEVSKKKIKSEESKHLLLSEIKHESDDEAPAAGENDENFSNISNMIIHLRKAADHPLLFRYIYNDKKIRKMAKAIMREERYWDADEDYIYEDMSYMNDFELSKLCEAHRTISSFKLKDEEWMDSGKVEKLKVLLPEMKAKKQKVLIFSQFTRMLDILELVMNTLEIRYLRMDGSTKVTERQTTIDSFNENPEFDVFLLSTKAGGFGINLTGANVVILYDHDFNPQTDRQAEDRAHRVGQTKDVTVYKLMSENTIEEYILEMAELKLRLDDTISSKAPREEDSIASNMQSLLKRTLMASTN</sequence>
<gene>
    <name evidence="7" type="ORF">J3Q64DRAFT_1679373</name>
</gene>
<dbReference type="Proteomes" id="UP001448207">
    <property type="component" value="Unassembled WGS sequence"/>
</dbReference>
<dbReference type="InterPro" id="IPR049730">
    <property type="entry name" value="SNF2/RAD54-like_C"/>
</dbReference>
<evidence type="ECO:0000259" key="6">
    <source>
        <dbReference type="PROSITE" id="PS51194"/>
    </source>
</evidence>
<evidence type="ECO:0000259" key="5">
    <source>
        <dbReference type="PROSITE" id="PS51192"/>
    </source>
</evidence>
<evidence type="ECO:0000256" key="3">
    <source>
        <dbReference type="ARBA" id="ARBA00022840"/>
    </source>
</evidence>